<feature type="compositionally biased region" description="Basic and acidic residues" evidence="5">
    <location>
        <begin position="23"/>
        <end position="41"/>
    </location>
</feature>
<sequence length="752" mass="85736">MQVEKPPSEALGPTEANETEQEAIEKLKNADWNSPDKHNESSENNYSMEGTRQRNIVHQKKGDAPHTTHNRSQRSISQKTQKRVIQKRAFPINKTTIDDIIYPVMTKKGIRFQKKQKRRPDPMAGVLVKPKQGKLLDGFLLLDSCMVKLPHEAIRSKLVDHNILEVVEEDLCYFQNLTFLDVSDNRIKIEQLANLTNLVELYIQFNQINSLNLTEGMFPQLEKLHLSYNNIPANNLISLSYLPKLNLLDLASNDLVTLPESLSFLSTVEELNLSSNQFSSDSTLVKPSILFKSIGSMPKLKRLNLSRNKFTGFHFDDLDQNSFKALQELDFSYNLVEDQNDLMYCQNLKSLLTLAITGNPFAQRGREEYADLEHCLSAELSAVIINRTEMSSKLAKRLRIRPQDDGMKALTYPKPVALATRDAKGGDNKNNPLKQGLWKAEMNKWEALPISDIRPNTNQENEIFPKQTDGKNVFTPPEGDVKIEQEEEGNNFFITGDNTGAYPEGAQEENKEHQKNIIKEVHSEESIDEEDHNQIQEAEKAVQDRNMFEEVEEVEDENIDYGKAKMDEFKKQAMGLLLNQSETEYETPLDLPGAYKVLKGIIKNPVIVHSKRPNKGYMKQTFATSRHAVAVQGDEQRFLEYSKLSKQSKIDQSKIKDSKGDDLKLPPILAIKDGESDYREPSLLEKLEGFAGQPPKKLTKKQEKVNAKVEALLEADRNRQKEESLLNGKDPSRIDPKKKLREKYGFSDSDDY</sequence>
<dbReference type="InterPro" id="IPR001611">
    <property type="entry name" value="Leu-rich_rpt"/>
</dbReference>
<evidence type="ECO:0000256" key="5">
    <source>
        <dbReference type="SAM" id="MobiDB-lite"/>
    </source>
</evidence>
<evidence type="ECO:0000313" key="7">
    <source>
        <dbReference type="Proteomes" id="UP001295684"/>
    </source>
</evidence>
<dbReference type="GO" id="GO:0005634">
    <property type="term" value="C:nucleus"/>
    <property type="evidence" value="ECO:0007669"/>
    <property type="project" value="TreeGrafter"/>
</dbReference>
<accession>A0AAD1YAP8</accession>
<feature type="region of interest" description="Disordered" evidence="5">
    <location>
        <begin position="716"/>
        <end position="752"/>
    </location>
</feature>
<dbReference type="AlphaFoldDB" id="A0AAD1YAP8"/>
<feature type="region of interest" description="Disordered" evidence="5">
    <location>
        <begin position="1"/>
        <end position="84"/>
    </location>
</feature>
<keyword evidence="7" id="KW-1185">Reference proteome</keyword>
<evidence type="ECO:0000256" key="1">
    <source>
        <dbReference type="ARBA" id="ARBA00004496"/>
    </source>
</evidence>
<protein>
    <submittedName>
        <fullName evidence="6">Uncharacterized protein</fullName>
    </submittedName>
</protein>
<evidence type="ECO:0000256" key="3">
    <source>
        <dbReference type="ARBA" id="ARBA00022614"/>
    </source>
</evidence>
<evidence type="ECO:0000256" key="4">
    <source>
        <dbReference type="ARBA" id="ARBA00022737"/>
    </source>
</evidence>
<dbReference type="InterPro" id="IPR003591">
    <property type="entry name" value="Leu-rich_rpt_typical-subtyp"/>
</dbReference>
<comment type="caution">
    <text evidence="6">The sequence shown here is derived from an EMBL/GenBank/DDBJ whole genome shotgun (WGS) entry which is preliminary data.</text>
</comment>
<keyword evidence="2" id="KW-0963">Cytoplasm</keyword>
<feature type="compositionally biased region" description="Basic and acidic residues" evidence="5">
    <location>
        <begin position="716"/>
        <end position="745"/>
    </location>
</feature>
<keyword evidence="3" id="KW-0433">Leucine-rich repeat</keyword>
<dbReference type="Pfam" id="PF13855">
    <property type="entry name" value="LRR_8"/>
    <property type="match status" value="1"/>
</dbReference>
<dbReference type="PANTHER" id="PTHR22710:SF2">
    <property type="entry name" value="X-RAY RADIATION RESISTANCE-ASSOCIATED PROTEIN 1"/>
    <property type="match status" value="1"/>
</dbReference>
<dbReference type="InterPro" id="IPR032675">
    <property type="entry name" value="LRR_dom_sf"/>
</dbReference>
<keyword evidence="4" id="KW-0677">Repeat</keyword>
<dbReference type="PANTHER" id="PTHR22710">
    <property type="entry name" value="X-RAY RADIATION RESISTANCE ASSOCIATED PROTEIN 1 XRRA1"/>
    <property type="match status" value="1"/>
</dbReference>
<dbReference type="SUPFAM" id="SSF52047">
    <property type="entry name" value="RNI-like"/>
    <property type="match status" value="1"/>
</dbReference>
<dbReference type="SMART" id="SM00369">
    <property type="entry name" value="LRR_TYP"/>
    <property type="match status" value="3"/>
</dbReference>
<reference evidence="6" key="1">
    <citation type="submission" date="2023-07" db="EMBL/GenBank/DDBJ databases">
        <authorList>
            <consortium name="AG Swart"/>
            <person name="Singh M."/>
            <person name="Singh A."/>
            <person name="Seah K."/>
            <person name="Emmerich C."/>
        </authorList>
    </citation>
    <scope>NUCLEOTIDE SEQUENCE</scope>
    <source>
        <strain evidence="6">DP1</strain>
    </source>
</reference>
<dbReference type="Proteomes" id="UP001295684">
    <property type="component" value="Unassembled WGS sequence"/>
</dbReference>
<dbReference type="Pfam" id="PF00560">
    <property type="entry name" value="LRR_1"/>
    <property type="match status" value="1"/>
</dbReference>
<dbReference type="PROSITE" id="PS51450">
    <property type="entry name" value="LRR"/>
    <property type="match status" value="1"/>
</dbReference>
<name>A0AAD1YAP8_EUPCR</name>
<evidence type="ECO:0000256" key="2">
    <source>
        <dbReference type="ARBA" id="ARBA00022490"/>
    </source>
</evidence>
<feature type="region of interest" description="Disordered" evidence="5">
    <location>
        <begin position="456"/>
        <end position="475"/>
    </location>
</feature>
<organism evidence="6 7">
    <name type="scientific">Euplotes crassus</name>
    <dbReference type="NCBI Taxonomy" id="5936"/>
    <lineage>
        <taxon>Eukaryota</taxon>
        <taxon>Sar</taxon>
        <taxon>Alveolata</taxon>
        <taxon>Ciliophora</taxon>
        <taxon>Intramacronucleata</taxon>
        <taxon>Spirotrichea</taxon>
        <taxon>Hypotrichia</taxon>
        <taxon>Euplotida</taxon>
        <taxon>Euplotidae</taxon>
        <taxon>Moneuplotes</taxon>
    </lineage>
</organism>
<feature type="compositionally biased region" description="Polar residues" evidence="5">
    <location>
        <begin position="42"/>
        <end position="56"/>
    </location>
</feature>
<gene>
    <name evidence="6" type="ORF">ECRASSUSDP1_LOCUS29306</name>
</gene>
<dbReference type="GO" id="GO:0005737">
    <property type="term" value="C:cytoplasm"/>
    <property type="evidence" value="ECO:0007669"/>
    <property type="project" value="UniProtKB-SubCell"/>
</dbReference>
<dbReference type="EMBL" id="CAMPGE010030165">
    <property type="protein sequence ID" value="CAI2387672.1"/>
    <property type="molecule type" value="Genomic_DNA"/>
</dbReference>
<dbReference type="SMART" id="SM00365">
    <property type="entry name" value="LRR_SD22"/>
    <property type="match status" value="2"/>
</dbReference>
<evidence type="ECO:0000313" key="6">
    <source>
        <dbReference type="EMBL" id="CAI2387672.1"/>
    </source>
</evidence>
<dbReference type="Gene3D" id="3.80.10.10">
    <property type="entry name" value="Ribonuclease Inhibitor"/>
    <property type="match status" value="2"/>
</dbReference>
<proteinExistence type="predicted"/>
<comment type="subcellular location">
    <subcellularLocation>
        <location evidence="1">Cytoplasm</location>
    </subcellularLocation>
</comment>